<dbReference type="Pfam" id="PF00583">
    <property type="entry name" value="Acetyltransf_1"/>
    <property type="match status" value="1"/>
</dbReference>
<keyword evidence="1 4" id="KW-0808">Transferase</keyword>
<dbReference type="AlphaFoldDB" id="A0A0E4GXG2"/>
<reference evidence="4 6" key="1">
    <citation type="submission" date="2015-03" db="EMBL/GenBank/DDBJ databases">
        <authorList>
            <person name="Urmite Genomes"/>
        </authorList>
    </citation>
    <scope>NUCLEOTIDE SEQUENCE [LARGE SCALE GENOMIC DNA]</scope>
    <source>
        <strain evidence="4 6">CSUR P1491</strain>
    </source>
</reference>
<dbReference type="RefSeq" id="WP_090601352.1">
    <property type="nucleotide sequence ID" value="NZ_CP092423.2"/>
</dbReference>
<organism evidence="4 6">
    <name type="scientific">Mycobacterium lentiflavum</name>
    <dbReference type="NCBI Taxonomy" id="141349"/>
    <lineage>
        <taxon>Bacteria</taxon>
        <taxon>Bacillati</taxon>
        <taxon>Actinomycetota</taxon>
        <taxon>Actinomycetes</taxon>
        <taxon>Mycobacteriales</taxon>
        <taxon>Mycobacteriaceae</taxon>
        <taxon>Mycobacterium</taxon>
        <taxon>Mycobacterium simiae complex</taxon>
    </lineage>
</organism>
<dbReference type="InterPro" id="IPR016181">
    <property type="entry name" value="Acyl_CoA_acyltransferase"/>
</dbReference>
<dbReference type="CDD" id="cd04301">
    <property type="entry name" value="NAT_SF"/>
    <property type="match status" value="1"/>
</dbReference>
<evidence type="ECO:0000259" key="3">
    <source>
        <dbReference type="PROSITE" id="PS51186"/>
    </source>
</evidence>
<dbReference type="EMBL" id="CTEE01000001">
    <property type="protein sequence ID" value="CQD11678.1"/>
    <property type="molecule type" value="Genomic_DNA"/>
</dbReference>
<dbReference type="PROSITE" id="PS51186">
    <property type="entry name" value="GNAT"/>
    <property type="match status" value="1"/>
</dbReference>
<dbReference type="PANTHER" id="PTHR43877:SF1">
    <property type="entry name" value="ACETYLTRANSFERASE"/>
    <property type="match status" value="1"/>
</dbReference>
<reference evidence="5" key="2">
    <citation type="submission" date="2022-08" db="EMBL/GenBank/DDBJ databases">
        <title>Complete genome sequence of 14 non-tuberculosis mycobacteria type-strains.</title>
        <authorList>
            <person name="Igarashi Y."/>
            <person name="Osugi A."/>
            <person name="Mitarai S."/>
        </authorList>
    </citation>
    <scope>NUCLEOTIDE SEQUENCE</scope>
    <source>
        <strain evidence="5">ATCC 51985</strain>
    </source>
</reference>
<evidence type="ECO:0000256" key="1">
    <source>
        <dbReference type="ARBA" id="ARBA00022679"/>
    </source>
</evidence>
<feature type="domain" description="N-acetyltransferase" evidence="3">
    <location>
        <begin position="27"/>
        <end position="182"/>
    </location>
</feature>
<sequence length="193" mass="21089">MEPLTLAIQRVATDSVDVTELANVAALTFPLACPPTATPENIASFVDANLSPDRFVDYLNDPQRAILTARRDDRIVGYAMLVRGVSDHPGVQQAVEIRPAAELSKLYVLPDYHGSGASAALMESALAVTADWGVRCVWLGVSKANQRAQRFYAKSGFKINGRRTFQVGDHLENDYVMIREFGSPRPSAPATER</sequence>
<dbReference type="Proteomes" id="UP000199251">
    <property type="component" value="Unassembled WGS sequence"/>
</dbReference>
<evidence type="ECO:0000256" key="2">
    <source>
        <dbReference type="ARBA" id="ARBA00023315"/>
    </source>
</evidence>
<dbReference type="PANTHER" id="PTHR43877">
    <property type="entry name" value="AMINOALKYLPHOSPHONATE N-ACETYLTRANSFERASE-RELATED-RELATED"/>
    <property type="match status" value="1"/>
</dbReference>
<dbReference type="InterPro" id="IPR050832">
    <property type="entry name" value="Bact_Acetyltransf"/>
</dbReference>
<evidence type="ECO:0000313" key="7">
    <source>
        <dbReference type="Proteomes" id="UP001055171"/>
    </source>
</evidence>
<dbReference type="Proteomes" id="UP001055171">
    <property type="component" value="Chromosome"/>
</dbReference>
<proteinExistence type="predicted"/>
<dbReference type="STRING" id="141349.BN1232_02188"/>
<dbReference type="OrthoDB" id="143110at2"/>
<evidence type="ECO:0000313" key="6">
    <source>
        <dbReference type="Proteomes" id="UP000199251"/>
    </source>
</evidence>
<keyword evidence="2" id="KW-0012">Acyltransferase</keyword>
<evidence type="ECO:0000313" key="4">
    <source>
        <dbReference type="EMBL" id="CQD11678.1"/>
    </source>
</evidence>
<gene>
    <name evidence="4" type="ORF">BN1232_02188</name>
    <name evidence="5" type="ORF">MJO58_10075</name>
</gene>
<dbReference type="GO" id="GO:0016747">
    <property type="term" value="F:acyltransferase activity, transferring groups other than amino-acyl groups"/>
    <property type="evidence" value="ECO:0007669"/>
    <property type="project" value="InterPro"/>
</dbReference>
<dbReference type="SUPFAM" id="SSF55729">
    <property type="entry name" value="Acyl-CoA N-acyltransferases (Nat)"/>
    <property type="match status" value="1"/>
</dbReference>
<dbReference type="InterPro" id="IPR000182">
    <property type="entry name" value="GNAT_dom"/>
</dbReference>
<keyword evidence="7" id="KW-1185">Reference proteome</keyword>
<protein>
    <submittedName>
        <fullName evidence="5">GNAT family N-acetyltransferase</fullName>
    </submittedName>
    <submittedName>
        <fullName evidence="4">GNAT family acetyltransferase</fullName>
    </submittedName>
</protein>
<dbReference type="EMBL" id="CP092423">
    <property type="protein sequence ID" value="ULP44248.1"/>
    <property type="molecule type" value="Genomic_DNA"/>
</dbReference>
<name>A0A0E4GXG2_MYCLN</name>
<dbReference type="Gene3D" id="3.40.630.30">
    <property type="match status" value="1"/>
</dbReference>
<accession>A0A0E4GXG2</accession>
<evidence type="ECO:0000313" key="5">
    <source>
        <dbReference type="EMBL" id="ULP44248.1"/>
    </source>
</evidence>